<dbReference type="FunFam" id="2.60.40.420:FF:000003">
    <property type="entry name" value="Blue copper"/>
    <property type="match status" value="1"/>
</dbReference>
<keyword evidence="4" id="KW-0186">Copper</keyword>
<name>A0A2N9GJ75_FAGSY</name>
<evidence type="ECO:0000256" key="7">
    <source>
        <dbReference type="SAM" id="Phobius"/>
    </source>
</evidence>
<organism evidence="10">
    <name type="scientific">Fagus sylvatica</name>
    <name type="common">Beechnut</name>
    <dbReference type="NCBI Taxonomy" id="28930"/>
    <lineage>
        <taxon>Eukaryota</taxon>
        <taxon>Viridiplantae</taxon>
        <taxon>Streptophyta</taxon>
        <taxon>Embryophyta</taxon>
        <taxon>Tracheophyta</taxon>
        <taxon>Spermatophyta</taxon>
        <taxon>Magnoliopsida</taxon>
        <taxon>eudicotyledons</taxon>
        <taxon>Gunneridae</taxon>
        <taxon>Pentapetalae</taxon>
        <taxon>rosids</taxon>
        <taxon>fabids</taxon>
        <taxon>Fagales</taxon>
        <taxon>Fagaceae</taxon>
        <taxon>Fagus</taxon>
    </lineage>
</organism>
<dbReference type="GO" id="GO:0009055">
    <property type="term" value="F:electron transfer activity"/>
    <property type="evidence" value="ECO:0007669"/>
    <property type="project" value="InterPro"/>
</dbReference>
<feature type="signal peptide" evidence="8">
    <location>
        <begin position="1"/>
        <end position="19"/>
    </location>
</feature>
<dbReference type="PROSITE" id="PS51485">
    <property type="entry name" value="PHYTOCYANIN"/>
    <property type="match status" value="1"/>
</dbReference>
<feature type="domain" description="Phytocyanin" evidence="9">
    <location>
        <begin position="20"/>
        <end position="118"/>
    </location>
</feature>
<evidence type="ECO:0000256" key="2">
    <source>
        <dbReference type="ARBA" id="ARBA00022723"/>
    </source>
</evidence>
<feature type="chain" id="PRO_5014977331" description="Phytocyanin domain-containing protein" evidence="8">
    <location>
        <begin position="20"/>
        <end position="171"/>
    </location>
</feature>
<dbReference type="Pfam" id="PF02298">
    <property type="entry name" value="Cu_bind_like"/>
    <property type="match status" value="1"/>
</dbReference>
<keyword evidence="2" id="KW-0479">Metal-binding</keyword>
<keyword evidence="8" id="KW-0732">Signal</keyword>
<evidence type="ECO:0000256" key="8">
    <source>
        <dbReference type="SAM" id="SignalP"/>
    </source>
</evidence>
<evidence type="ECO:0000259" key="9">
    <source>
        <dbReference type="PROSITE" id="PS51485"/>
    </source>
</evidence>
<keyword evidence="7" id="KW-1133">Transmembrane helix</keyword>
<evidence type="ECO:0000256" key="3">
    <source>
        <dbReference type="ARBA" id="ARBA00022982"/>
    </source>
</evidence>
<feature type="region of interest" description="Disordered" evidence="6">
    <location>
        <begin position="121"/>
        <end position="144"/>
    </location>
</feature>
<dbReference type="GO" id="GO:0046872">
    <property type="term" value="F:metal ion binding"/>
    <property type="evidence" value="ECO:0007669"/>
    <property type="project" value="UniProtKB-KW"/>
</dbReference>
<accession>A0A2N9GJ75</accession>
<dbReference type="InterPro" id="IPR008972">
    <property type="entry name" value="Cupredoxin"/>
</dbReference>
<dbReference type="PANTHER" id="PTHR33021:SF350">
    <property type="entry name" value="UCLACYANIN-2"/>
    <property type="match status" value="1"/>
</dbReference>
<evidence type="ECO:0000256" key="5">
    <source>
        <dbReference type="ARBA" id="ARBA00023180"/>
    </source>
</evidence>
<dbReference type="CDD" id="cd04216">
    <property type="entry name" value="Phytocyanin"/>
    <property type="match status" value="1"/>
</dbReference>
<evidence type="ECO:0000256" key="6">
    <source>
        <dbReference type="SAM" id="MobiDB-lite"/>
    </source>
</evidence>
<dbReference type="AlphaFoldDB" id="A0A2N9GJ75"/>
<evidence type="ECO:0000256" key="1">
    <source>
        <dbReference type="ARBA" id="ARBA00022448"/>
    </source>
</evidence>
<evidence type="ECO:0000256" key="4">
    <source>
        <dbReference type="ARBA" id="ARBA00023008"/>
    </source>
</evidence>
<dbReference type="InterPro" id="IPR003245">
    <property type="entry name" value="Phytocyanin_dom"/>
</dbReference>
<keyword evidence="5" id="KW-0325">Glycoprotein</keyword>
<keyword evidence="7" id="KW-0472">Membrane</keyword>
<dbReference type="SUPFAM" id="SSF49503">
    <property type="entry name" value="Cupredoxins"/>
    <property type="match status" value="1"/>
</dbReference>
<keyword evidence="7" id="KW-0812">Transmembrane</keyword>
<dbReference type="PANTHER" id="PTHR33021">
    <property type="entry name" value="BLUE COPPER PROTEIN"/>
    <property type="match status" value="1"/>
</dbReference>
<keyword evidence="3" id="KW-0249">Electron transport</keyword>
<reference evidence="10" key="1">
    <citation type="submission" date="2018-02" db="EMBL/GenBank/DDBJ databases">
        <authorList>
            <person name="Cohen D.B."/>
            <person name="Kent A.D."/>
        </authorList>
    </citation>
    <scope>NUCLEOTIDE SEQUENCE</scope>
</reference>
<gene>
    <name evidence="10" type="ORF">FSB_LOCUS27352</name>
</gene>
<dbReference type="InterPro" id="IPR039391">
    <property type="entry name" value="Phytocyanin-like"/>
</dbReference>
<keyword evidence="1" id="KW-0813">Transport</keyword>
<feature type="transmembrane region" description="Helical" evidence="7">
    <location>
        <begin position="152"/>
        <end position="170"/>
    </location>
</feature>
<proteinExistence type="predicted"/>
<dbReference type="GO" id="GO:0005886">
    <property type="term" value="C:plasma membrane"/>
    <property type="evidence" value="ECO:0007669"/>
    <property type="project" value="TreeGrafter"/>
</dbReference>
<dbReference type="Gene3D" id="2.60.40.420">
    <property type="entry name" value="Cupredoxins - blue copper proteins"/>
    <property type="match status" value="1"/>
</dbReference>
<sequence>MAMQIALLILTLAAPVVYGAQHIVGDSTGWSQGVDYSTWATGKTFTVGDTLLFTYTTTHKVDIVNQADYNNCNSGNAIQSYQDGNTTIPLSSAGTTYYICPTAGHCAGGMKLSVNVVAASTAPSGTPPTTPSTTVSPPPPPPSGAASISCNMNNLMFGFLLVLVTMFAYMG</sequence>
<protein>
    <recommendedName>
        <fullName evidence="9">Phytocyanin domain-containing protein</fullName>
    </recommendedName>
</protein>
<dbReference type="EMBL" id="OIVN01001979">
    <property type="protein sequence ID" value="SPC99470.1"/>
    <property type="molecule type" value="Genomic_DNA"/>
</dbReference>
<feature type="compositionally biased region" description="Pro residues" evidence="6">
    <location>
        <begin position="125"/>
        <end position="143"/>
    </location>
</feature>
<evidence type="ECO:0000313" key="10">
    <source>
        <dbReference type="EMBL" id="SPC99470.1"/>
    </source>
</evidence>